<dbReference type="AlphaFoldDB" id="A0A644YZ45"/>
<dbReference type="PANTHER" id="PTHR32179:SF3">
    <property type="entry name" value="NICOTINATE-NUCLEOTIDE PYROPHOSPHORYLASE [CARBOXYLATING]"/>
    <property type="match status" value="1"/>
</dbReference>
<dbReference type="InterPro" id="IPR036068">
    <property type="entry name" value="Nicotinate_pribotase-like_C"/>
</dbReference>
<evidence type="ECO:0000259" key="12">
    <source>
        <dbReference type="Pfam" id="PF01729"/>
    </source>
</evidence>
<keyword evidence="7 14" id="KW-0328">Glycosyltransferase</keyword>
<evidence type="ECO:0000256" key="7">
    <source>
        <dbReference type="ARBA" id="ARBA00022676"/>
    </source>
</evidence>
<dbReference type="FunFam" id="3.20.20.70:FF:000030">
    <property type="entry name" value="Nicotinate-nucleotide pyrophosphorylase, carboxylating"/>
    <property type="match status" value="1"/>
</dbReference>
<keyword evidence="8 14" id="KW-0808">Transferase</keyword>
<evidence type="ECO:0000256" key="1">
    <source>
        <dbReference type="ARBA" id="ARBA00003237"/>
    </source>
</evidence>
<comment type="similarity">
    <text evidence="3">Belongs to the NadC/ModD family.</text>
</comment>
<dbReference type="InterPro" id="IPR027277">
    <property type="entry name" value="NadC/ModD"/>
</dbReference>
<comment type="catalytic activity">
    <reaction evidence="10">
        <text>nicotinate beta-D-ribonucleotide + CO2 + diphosphate = quinolinate + 5-phospho-alpha-D-ribose 1-diphosphate + 2 H(+)</text>
        <dbReference type="Rhea" id="RHEA:12733"/>
        <dbReference type="ChEBI" id="CHEBI:15378"/>
        <dbReference type="ChEBI" id="CHEBI:16526"/>
        <dbReference type="ChEBI" id="CHEBI:29959"/>
        <dbReference type="ChEBI" id="CHEBI:33019"/>
        <dbReference type="ChEBI" id="CHEBI:57502"/>
        <dbReference type="ChEBI" id="CHEBI:58017"/>
        <dbReference type="EC" id="2.4.2.19"/>
    </reaction>
</comment>
<gene>
    <name evidence="14" type="primary">nadC_22</name>
    <name evidence="14" type="ORF">SDC9_80214</name>
</gene>
<comment type="subunit">
    <text evidence="4">Hexamer formed by 3 homodimers.</text>
</comment>
<feature type="domain" description="Quinolinate phosphoribosyl transferase C-terminal" evidence="12">
    <location>
        <begin position="116"/>
        <end position="285"/>
    </location>
</feature>
<reference evidence="14" key="1">
    <citation type="submission" date="2019-08" db="EMBL/GenBank/DDBJ databases">
        <authorList>
            <person name="Kucharzyk K."/>
            <person name="Murdoch R.W."/>
            <person name="Higgins S."/>
            <person name="Loffler F."/>
        </authorList>
    </citation>
    <scope>NUCLEOTIDE SEQUENCE</scope>
</reference>
<dbReference type="SUPFAM" id="SSF51690">
    <property type="entry name" value="Nicotinate/Quinolinate PRTase C-terminal domain-like"/>
    <property type="match status" value="1"/>
</dbReference>
<evidence type="ECO:0000256" key="6">
    <source>
        <dbReference type="ARBA" id="ARBA00022642"/>
    </source>
</evidence>
<evidence type="ECO:0000256" key="5">
    <source>
        <dbReference type="ARBA" id="ARBA00011944"/>
    </source>
</evidence>
<dbReference type="CDD" id="cd01572">
    <property type="entry name" value="QPRTase"/>
    <property type="match status" value="1"/>
</dbReference>
<evidence type="ECO:0000256" key="11">
    <source>
        <dbReference type="ARBA" id="ARBA00069173"/>
    </source>
</evidence>
<dbReference type="GO" id="GO:0009435">
    <property type="term" value="P:NAD+ biosynthetic process"/>
    <property type="evidence" value="ECO:0007669"/>
    <property type="project" value="UniProtKB-UniPathway"/>
</dbReference>
<dbReference type="InterPro" id="IPR002638">
    <property type="entry name" value="Quinolinate_PRibosylTrfase_C"/>
</dbReference>
<dbReference type="FunFam" id="3.90.1170.20:FF:000001">
    <property type="entry name" value="Nicotinate-nucleotide diphosphorylase (Carboxylating)"/>
    <property type="match status" value="1"/>
</dbReference>
<dbReference type="GO" id="GO:0004514">
    <property type="term" value="F:nicotinate-nucleotide diphosphorylase (carboxylating) activity"/>
    <property type="evidence" value="ECO:0007669"/>
    <property type="project" value="UniProtKB-EC"/>
</dbReference>
<dbReference type="PIRSF" id="PIRSF006250">
    <property type="entry name" value="NadC_ModD"/>
    <property type="match status" value="1"/>
</dbReference>
<evidence type="ECO:0000256" key="10">
    <source>
        <dbReference type="ARBA" id="ARBA00047445"/>
    </source>
</evidence>
<dbReference type="InterPro" id="IPR037128">
    <property type="entry name" value="Quinolinate_PRibosylTase_N_sf"/>
</dbReference>
<proteinExistence type="inferred from homology"/>
<evidence type="ECO:0000256" key="2">
    <source>
        <dbReference type="ARBA" id="ARBA00004893"/>
    </source>
</evidence>
<dbReference type="InterPro" id="IPR013785">
    <property type="entry name" value="Aldolase_TIM"/>
</dbReference>
<dbReference type="InterPro" id="IPR022412">
    <property type="entry name" value="Quinolinate_PRibosylTrfase_N"/>
</dbReference>
<dbReference type="EC" id="2.4.2.19" evidence="5"/>
<accession>A0A644YZ45</accession>
<comment type="function">
    <text evidence="1">Involved in the catabolism of quinolinic acid (QA).</text>
</comment>
<evidence type="ECO:0000313" key="14">
    <source>
        <dbReference type="EMBL" id="MPM33637.1"/>
    </source>
</evidence>
<dbReference type="GO" id="GO:0034213">
    <property type="term" value="P:quinolinate catabolic process"/>
    <property type="evidence" value="ECO:0007669"/>
    <property type="project" value="TreeGrafter"/>
</dbReference>
<dbReference type="EMBL" id="VSSQ01006715">
    <property type="protein sequence ID" value="MPM33637.1"/>
    <property type="molecule type" value="Genomic_DNA"/>
</dbReference>
<evidence type="ECO:0000256" key="9">
    <source>
        <dbReference type="ARBA" id="ARBA00033102"/>
    </source>
</evidence>
<keyword evidence="6" id="KW-0662">Pyridine nucleotide biosynthesis</keyword>
<name>A0A644YZ45_9ZZZZ</name>
<evidence type="ECO:0000256" key="8">
    <source>
        <dbReference type="ARBA" id="ARBA00022679"/>
    </source>
</evidence>
<comment type="pathway">
    <text evidence="2">Cofactor biosynthesis; NAD(+) biosynthesis; nicotinate D-ribonucleotide from quinolinate: step 1/1.</text>
</comment>
<dbReference type="SUPFAM" id="SSF54675">
    <property type="entry name" value="Nicotinate/Quinolinate PRTase N-terminal domain-like"/>
    <property type="match status" value="1"/>
</dbReference>
<dbReference type="InterPro" id="IPR004393">
    <property type="entry name" value="NadC"/>
</dbReference>
<dbReference type="Pfam" id="PF01729">
    <property type="entry name" value="QRPTase_C"/>
    <property type="match status" value="1"/>
</dbReference>
<organism evidence="14">
    <name type="scientific">bioreactor metagenome</name>
    <dbReference type="NCBI Taxonomy" id="1076179"/>
    <lineage>
        <taxon>unclassified sequences</taxon>
        <taxon>metagenomes</taxon>
        <taxon>ecological metagenomes</taxon>
    </lineage>
</organism>
<dbReference type="Pfam" id="PF02749">
    <property type="entry name" value="QRPTase_N"/>
    <property type="match status" value="1"/>
</dbReference>
<protein>
    <recommendedName>
        <fullName evidence="11">Probable nicotinate-nucleotide pyrophosphorylase [carboxylating]</fullName>
        <ecNumber evidence="5">2.4.2.19</ecNumber>
    </recommendedName>
    <alternativeName>
        <fullName evidence="9">Quinolinate phosphoribosyltransferase [decarboxylating]</fullName>
    </alternativeName>
</protein>
<dbReference type="PANTHER" id="PTHR32179">
    <property type="entry name" value="NICOTINATE-NUCLEOTIDE PYROPHOSPHORYLASE [CARBOXYLATING]"/>
    <property type="match status" value="1"/>
</dbReference>
<sequence>MIEAIKLDMARAAQLIELALEEDLDGIGDATSQAVVPSAARARGVLHAKSDCVAAGLPVAEAVFRRLDPACEFVRRVKEGDFCPRGTVLAEVTGKAAALLTAERTALNFLQRLCGVATMARAYAASVAGTPMKVLDTRKTTPGWRNLEKYAVATGGAANHRIGLYDRIMIKDNHREMAGMEGPGGILRSVARARQACPALEIEVEVDTLDELTEALESGCEYILLDNMSTPMMAEAVKMTRGRARLEASGNITLERLPEIAAIGVDFASSGALTHSVKASDISLEITPLADGVKP</sequence>
<evidence type="ECO:0000256" key="3">
    <source>
        <dbReference type="ARBA" id="ARBA00009400"/>
    </source>
</evidence>
<dbReference type="Gene3D" id="3.20.20.70">
    <property type="entry name" value="Aldolase class I"/>
    <property type="match status" value="1"/>
</dbReference>
<evidence type="ECO:0000256" key="4">
    <source>
        <dbReference type="ARBA" id="ARBA00011218"/>
    </source>
</evidence>
<dbReference type="GO" id="GO:0005737">
    <property type="term" value="C:cytoplasm"/>
    <property type="evidence" value="ECO:0007669"/>
    <property type="project" value="TreeGrafter"/>
</dbReference>
<feature type="domain" description="Quinolinate phosphoribosyl transferase N-terminal" evidence="13">
    <location>
        <begin position="29"/>
        <end position="114"/>
    </location>
</feature>
<dbReference type="UniPathway" id="UPA00253">
    <property type="reaction ID" value="UER00331"/>
</dbReference>
<comment type="caution">
    <text evidence="14">The sequence shown here is derived from an EMBL/GenBank/DDBJ whole genome shotgun (WGS) entry which is preliminary data.</text>
</comment>
<dbReference type="NCBIfam" id="TIGR00078">
    <property type="entry name" value="nadC"/>
    <property type="match status" value="1"/>
</dbReference>
<evidence type="ECO:0000259" key="13">
    <source>
        <dbReference type="Pfam" id="PF02749"/>
    </source>
</evidence>
<dbReference type="Gene3D" id="3.90.1170.20">
    <property type="entry name" value="Quinolinate phosphoribosyl transferase, N-terminal domain"/>
    <property type="match status" value="1"/>
</dbReference>